<keyword evidence="3" id="KW-1185">Reference proteome</keyword>
<proteinExistence type="predicted"/>
<evidence type="ECO:0000313" key="3">
    <source>
        <dbReference type="Proteomes" id="UP001431209"/>
    </source>
</evidence>
<accession>A0AAW2Z810</accession>
<evidence type="ECO:0000256" key="1">
    <source>
        <dbReference type="SAM" id="MobiDB-lite"/>
    </source>
</evidence>
<evidence type="ECO:0000313" key="2">
    <source>
        <dbReference type="EMBL" id="KAL0485943.1"/>
    </source>
</evidence>
<feature type="non-terminal residue" evidence="2">
    <location>
        <position position="1"/>
    </location>
</feature>
<reference evidence="2 3" key="1">
    <citation type="submission" date="2024-03" db="EMBL/GenBank/DDBJ databases">
        <title>The Acrasis kona genome and developmental transcriptomes reveal deep origins of eukaryotic multicellular pathways.</title>
        <authorList>
            <person name="Sheikh S."/>
            <person name="Fu C.-J."/>
            <person name="Brown M.W."/>
            <person name="Baldauf S.L."/>
        </authorList>
    </citation>
    <scope>NUCLEOTIDE SEQUENCE [LARGE SCALE GENOMIC DNA]</scope>
    <source>
        <strain evidence="2 3">ATCC MYA-3509</strain>
    </source>
</reference>
<feature type="compositionally biased region" description="Basic and acidic residues" evidence="1">
    <location>
        <begin position="109"/>
        <end position="123"/>
    </location>
</feature>
<dbReference type="AlphaFoldDB" id="A0AAW2Z810"/>
<dbReference type="Proteomes" id="UP001431209">
    <property type="component" value="Unassembled WGS sequence"/>
</dbReference>
<gene>
    <name evidence="2" type="ORF">AKO1_001701</name>
</gene>
<sequence>KFNQLRSLTLPIHAAELARKQLIVKAESNHTQYVENEKYQHVVSIDHFRAGIDGFLRRFEEHYTSGLSFFREIVDLTEGPAPRRSSDDESDGDEMMKGKKATPLVNVKQRSEGALKDLKDKESALAAELSNKKKKKKEQATQRLAPKRARASTSYSL</sequence>
<comment type="caution">
    <text evidence="2">The sequence shown here is derived from an EMBL/GenBank/DDBJ whole genome shotgun (WGS) entry which is preliminary data.</text>
</comment>
<organism evidence="2 3">
    <name type="scientific">Acrasis kona</name>
    <dbReference type="NCBI Taxonomy" id="1008807"/>
    <lineage>
        <taxon>Eukaryota</taxon>
        <taxon>Discoba</taxon>
        <taxon>Heterolobosea</taxon>
        <taxon>Tetramitia</taxon>
        <taxon>Eutetramitia</taxon>
        <taxon>Acrasidae</taxon>
        <taxon>Acrasis</taxon>
    </lineage>
</organism>
<protein>
    <submittedName>
        <fullName evidence="2">Uncharacterized protein</fullName>
    </submittedName>
</protein>
<dbReference type="EMBL" id="JAOPGA020001192">
    <property type="protein sequence ID" value="KAL0485943.1"/>
    <property type="molecule type" value="Genomic_DNA"/>
</dbReference>
<feature type="non-terminal residue" evidence="2">
    <location>
        <position position="157"/>
    </location>
</feature>
<name>A0AAW2Z810_9EUKA</name>
<feature type="region of interest" description="Disordered" evidence="1">
    <location>
        <begin position="78"/>
        <end position="157"/>
    </location>
</feature>